<dbReference type="AlphaFoldDB" id="A0A7X1E7P7"/>
<feature type="signal peptide" evidence="1">
    <location>
        <begin position="1"/>
        <end position="33"/>
    </location>
</feature>
<dbReference type="InterPro" id="IPR013783">
    <property type="entry name" value="Ig-like_fold"/>
</dbReference>
<comment type="caution">
    <text evidence="3">The sequence shown here is derived from an EMBL/GenBank/DDBJ whole genome shotgun (WGS) entry which is preliminary data.</text>
</comment>
<sequence length="515" mass="53809">MSATNFEKIGKLRRSLLVFSAFALGMAASWVQADEVELTWTDNSDNEEGFNVERKSGDGEYLLLATVDADTEAYLDSSAEPGVVYSYRVSAYNSFGSSDYSNVAAHYINVAPSISSIEPVELAANESASGLEFTISDFEDSAEDLILSVSSSDESVIDETGITLGGSGSSRTISLDPLSNGGFATITVSVSDGEDSASMQFLLSIGSYDYPSLELGIDTIAGQARAGESFTVSSVFSDSSDVAAVSFTLDGVLIEEVSSSPYELTFGISETGSYTLVATASFLGAEGTVSDQLSISVSEAPSSSDIVSNLKTTAIDGEGSTVEGGYDLATDTFYLEDELGVIAGTSDSPSYYYLRVEGDVSVIARLDAFVSASNQSVAGLMLRSALYGPATQASLLLNDSGSLVARSRQSRGASVEGVSVKTDFELGSWLKIDRDGETITFYTKSGDGDWETIHSMVLDLGSPVFVGFAVAAGSAEGTASASFSHVSLDGTILELGEDAREPEVPTGLIITPLSN</sequence>
<keyword evidence="4" id="KW-1185">Reference proteome</keyword>
<evidence type="ECO:0000313" key="4">
    <source>
        <dbReference type="Proteomes" id="UP000526501"/>
    </source>
</evidence>
<gene>
    <name evidence="3" type="ORF">H5P27_05135</name>
</gene>
<dbReference type="InterPro" id="IPR036116">
    <property type="entry name" value="FN3_sf"/>
</dbReference>
<dbReference type="EMBL" id="JACHVC010000006">
    <property type="protein sequence ID" value="MBC2605421.1"/>
    <property type="molecule type" value="Genomic_DNA"/>
</dbReference>
<dbReference type="PROSITE" id="PS50853">
    <property type="entry name" value="FN3"/>
    <property type="match status" value="1"/>
</dbReference>
<feature type="chain" id="PRO_5031105542" description="Fibronectin type-III domain-containing protein" evidence="1">
    <location>
        <begin position="34"/>
        <end position="515"/>
    </location>
</feature>
<dbReference type="RefSeq" id="WP_185659300.1">
    <property type="nucleotide sequence ID" value="NZ_CAWPOO010000006.1"/>
</dbReference>
<proteinExistence type="predicted"/>
<protein>
    <recommendedName>
        <fullName evidence="2">Fibronectin type-III domain-containing protein</fullName>
    </recommendedName>
</protein>
<organism evidence="3 4">
    <name type="scientific">Pelagicoccus albus</name>
    <dbReference type="NCBI Taxonomy" id="415222"/>
    <lineage>
        <taxon>Bacteria</taxon>
        <taxon>Pseudomonadati</taxon>
        <taxon>Verrucomicrobiota</taxon>
        <taxon>Opitutia</taxon>
        <taxon>Puniceicoccales</taxon>
        <taxon>Pelagicoccaceae</taxon>
        <taxon>Pelagicoccus</taxon>
    </lineage>
</organism>
<evidence type="ECO:0000256" key="1">
    <source>
        <dbReference type="SAM" id="SignalP"/>
    </source>
</evidence>
<feature type="domain" description="Fibronectin type-III" evidence="2">
    <location>
        <begin position="22"/>
        <end position="113"/>
    </location>
</feature>
<dbReference type="InterPro" id="IPR003961">
    <property type="entry name" value="FN3_dom"/>
</dbReference>
<name>A0A7X1E7P7_9BACT</name>
<dbReference type="SUPFAM" id="SSF49265">
    <property type="entry name" value="Fibronectin type III"/>
    <property type="match status" value="1"/>
</dbReference>
<dbReference type="Proteomes" id="UP000526501">
    <property type="component" value="Unassembled WGS sequence"/>
</dbReference>
<keyword evidence="1" id="KW-0732">Signal</keyword>
<dbReference type="Pfam" id="PF17957">
    <property type="entry name" value="Big_7"/>
    <property type="match status" value="1"/>
</dbReference>
<dbReference type="CDD" id="cd00063">
    <property type="entry name" value="FN3"/>
    <property type="match status" value="1"/>
</dbReference>
<dbReference type="Gene3D" id="2.60.40.10">
    <property type="entry name" value="Immunoglobulins"/>
    <property type="match status" value="2"/>
</dbReference>
<reference evidence="3 4" key="1">
    <citation type="submission" date="2020-07" db="EMBL/GenBank/DDBJ databases">
        <authorList>
            <person name="Feng X."/>
        </authorList>
    </citation>
    <scope>NUCLEOTIDE SEQUENCE [LARGE SCALE GENOMIC DNA]</scope>
    <source>
        <strain evidence="3 4">JCM23202</strain>
    </source>
</reference>
<dbReference type="Gene3D" id="2.60.120.200">
    <property type="match status" value="1"/>
</dbReference>
<accession>A0A7X1E7P7</accession>
<evidence type="ECO:0000313" key="3">
    <source>
        <dbReference type="EMBL" id="MBC2605421.1"/>
    </source>
</evidence>
<evidence type="ECO:0000259" key="2">
    <source>
        <dbReference type="PROSITE" id="PS50853"/>
    </source>
</evidence>